<organism evidence="2 3">
    <name type="scientific">Legionella spiritensis</name>
    <dbReference type="NCBI Taxonomy" id="452"/>
    <lineage>
        <taxon>Bacteria</taxon>
        <taxon>Pseudomonadati</taxon>
        <taxon>Pseudomonadota</taxon>
        <taxon>Gammaproteobacteria</taxon>
        <taxon>Legionellales</taxon>
        <taxon>Legionellaceae</taxon>
        <taxon>Legionella</taxon>
    </lineage>
</organism>
<feature type="transmembrane region" description="Helical" evidence="1">
    <location>
        <begin position="150"/>
        <end position="166"/>
    </location>
</feature>
<accession>A0A0W0ZAZ0</accession>
<dbReference type="Proteomes" id="UP000054877">
    <property type="component" value="Unassembled WGS sequence"/>
</dbReference>
<dbReference type="OrthoDB" id="8479187at2"/>
<keyword evidence="1" id="KW-0812">Transmembrane</keyword>
<dbReference type="STRING" id="452.Lspi_0085"/>
<comment type="caution">
    <text evidence="2">The sequence shown here is derived from an EMBL/GenBank/DDBJ whole genome shotgun (WGS) entry which is preliminary data.</text>
</comment>
<dbReference type="InterPro" id="IPR021354">
    <property type="entry name" value="DUF2975"/>
</dbReference>
<gene>
    <name evidence="2" type="ORF">Lspi_0085</name>
</gene>
<keyword evidence="3" id="KW-1185">Reference proteome</keyword>
<keyword evidence="1" id="KW-0472">Membrane</keyword>
<feature type="transmembrane region" description="Helical" evidence="1">
    <location>
        <begin position="109"/>
        <end position="130"/>
    </location>
</feature>
<dbReference type="PATRIC" id="fig|452.5.peg.96"/>
<dbReference type="Pfam" id="PF11188">
    <property type="entry name" value="DUF2975"/>
    <property type="match status" value="1"/>
</dbReference>
<protein>
    <recommendedName>
        <fullName evidence="4">DUF2975 domain-containing protein</fullName>
    </recommendedName>
</protein>
<dbReference type="AlphaFoldDB" id="A0A0W0ZAZ0"/>
<evidence type="ECO:0008006" key="4">
    <source>
        <dbReference type="Google" id="ProtNLM"/>
    </source>
</evidence>
<evidence type="ECO:0000256" key="1">
    <source>
        <dbReference type="SAM" id="Phobius"/>
    </source>
</evidence>
<keyword evidence="1" id="KW-1133">Transmembrane helix</keyword>
<proteinExistence type="predicted"/>
<feature type="transmembrane region" description="Helical" evidence="1">
    <location>
        <begin position="63"/>
        <end position="80"/>
    </location>
</feature>
<name>A0A0W0ZAZ0_LEGSP</name>
<sequence length="180" mass="20706">MNKIQRLSRLLHLFFKSLCWLIPAVMAYLIFFNMEAMIHYGMFDKILSASRIQATDYSMLQRAILFLIQAIPLSITVFICHKLARLFRLYEQGCLFEVENIRIIRQISLFMITGELIHLVLYQPLITAALSFNNPPGQRFISITFGEANASTLMTAIIILLASWIVKEAYQLKADAQLTI</sequence>
<evidence type="ECO:0000313" key="2">
    <source>
        <dbReference type="EMBL" id="KTD66322.1"/>
    </source>
</evidence>
<dbReference type="EMBL" id="LNYX01000001">
    <property type="protein sequence ID" value="KTD66322.1"/>
    <property type="molecule type" value="Genomic_DNA"/>
</dbReference>
<feature type="transmembrane region" description="Helical" evidence="1">
    <location>
        <begin position="20"/>
        <end position="43"/>
    </location>
</feature>
<dbReference type="RefSeq" id="WP_058482027.1">
    <property type="nucleotide sequence ID" value="NZ_CAAAII010000002.1"/>
</dbReference>
<reference evidence="2 3" key="1">
    <citation type="submission" date="2015-11" db="EMBL/GenBank/DDBJ databases">
        <title>Genomic analysis of 38 Legionella species identifies large and diverse effector repertoires.</title>
        <authorList>
            <person name="Burstein D."/>
            <person name="Amaro F."/>
            <person name="Zusman T."/>
            <person name="Lifshitz Z."/>
            <person name="Cohen O."/>
            <person name="Gilbert J.A."/>
            <person name="Pupko T."/>
            <person name="Shuman H.A."/>
            <person name="Segal G."/>
        </authorList>
    </citation>
    <scope>NUCLEOTIDE SEQUENCE [LARGE SCALE GENOMIC DNA]</scope>
    <source>
        <strain evidence="2 3">Mt.St.Helens-9</strain>
    </source>
</reference>
<evidence type="ECO:0000313" key="3">
    <source>
        <dbReference type="Proteomes" id="UP000054877"/>
    </source>
</evidence>